<sequence>MSKKALIIIDAQNDFVDPAGALSAPDGQSILDPIAKLMQEDTWQCVAMTRDWHPSNHVSFAKNHGVRDFSSFTYHSPVRGREKDVQEATLWPVHCVQGTWGAKVVGQVFQAFQSLKKPSLLVDKGFLADREYYSGFTDIWGEHQTELQSFLEQQGVTEVYIVGFVLEYCVKHTAIDASKSGFKTNILCKYTKTINSEEEVIFKVKEELRQRGVTLVD</sequence>
<dbReference type="InterPro" id="IPR036380">
    <property type="entry name" value="Isochorismatase-like_sf"/>
</dbReference>
<dbReference type="Gene3D" id="3.40.50.850">
    <property type="entry name" value="Isochorismatase-like"/>
    <property type="match status" value="1"/>
</dbReference>
<accession>A0A0X8HWG7</accession>
<evidence type="ECO:0000256" key="5">
    <source>
        <dbReference type="ARBA" id="ARBA00037900"/>
    </source>
</evidence>
<protein>
    <recommendedName>
        <fullName evidence="6">nicotinamidase</fullName>
        <ecNumber evidence="6">3.5.1.19</ecNumber>
    </recommendedName>
    <alternativeName>
        <fullName evidence="7">Nicotinamide deamidase</fullName>
    </alternativeName>
</protein>
<dbReference type="GeneID" id="28726066"/>
<evidence type="ECO:0000313" key="9">
    <source>
        <dbReference type="EMBL" id="AMD22704.1"/>
    </source>
</evidence>
<dbReference type="EC" id="3.5.1.19" evidence="6"/>
<gene>
    <name evidence="9" type="ORF">AW171_hschr84756</name>
</gene>
<name>A0A0X8HWG7_9SACH</name>
<dbReference type="InterPro" id="IPR000868">
    <property type="entry name" value="Isochorismatase-like_dom"/>
</dbReference>
<comment type="pathway">
    <text evidence="5">Cofactor biosynthesis; nicotinate biosynthesis; nicotinate from nicotinamide: step 1/1.</text>
</comment>
<evidence type="ECO:0000256" key="6">
    <source>
        <dbReference type="ARBA" id="ARBA00039017"/>
    </source>
</evidence>
<reference evidence="9 10" key="1">
    <citation type="submission" date="2016-01" db="EMBL/GenBank/DDBJ databases">
        <title>Genome sequence of the yeast Holleya sinecauda.</title>
        <authorList>
            <person name="Dietrich F.S."/>
        </authorList>
    </citation>
    <scope>NUCLEOTIDE SEQUENCE [LARGE SCALE GENOMIC DNA]</scope>
    <source>
        <strain evidence="9 10">ATCC 58844</strain>
    </source>
</reference>
<dbReference type="AlphaFoldDB" id="A0A0X8HWG7"/>
<dbReference type="PANTHER" id="PTHR11080">
    <property type="entry name" value="PYRAZINAMIDASE/NICOTINAMIDASE"/>
    <property type="match status" value="1"/>
</dbReference>
<dbReference type="RefSeq" id="XP_017989700.1">
    <property type="nucleotide sequence ID" value="XM_018134028.1"/>
</dbReference>
<evidence type="ECO:0000256" key="7">
    <source>
        <dbReference type="ARBA" id="ARBA00043224"/>
    </source>
</evidence>
<keyword evidence="4" id="KW-0378">Hydrolase</keyword>
<evidence type="ECO:0000256" key="1">
    <source>
        <dbReference type="ARBA" id="ARBA00006336"/>
    </source>
</evidence>
<dbReference type="STRING" id="45286.A0A0X8HWG7"/>
<dbReference type="PANTHER" id="PTHR11080:SF2">
    <property type="entry name" value="LD05707P"/>
    <property type="match status" value="1"/>
</dbReference>
<dbReference type="OrthoDB" id="3341310at2759"/>
<dbReference type="InterPro" id="IPR052347">
    <property type="entry name" value="Isochorismatase_Nicotinamidase"/>
</dbReference>
<dbReference type="GO" id="GO:0008936">
    <property type="term" value="F:nicotinamidase activity"/>
    <property type="evidence" value="ECO:0007669"/>
    <property type="project" value="UniProtKB-EC"/>
</dbReference>
<evidence type="ECO:0000256" key="4">
    <source>
        <dbReference type="ARBA" id="ARBA00022801"/>
    </source>
</evidence>
<dbReference type="SUPFAM" id="SSF52499">
    <property type="entry name" value="Isochorismatase-like hydrolases"/>
    <property type="match status" value="1"/>
</dbReference>
<proteinExistence type="inferred from homology"/>
<keyword evidence="2" id="KW-0662">Pyridine nucleotide biosynthesis</keyword>
<comment type="similarity">
    <text evidence="1">Belongs to the isochorismatase family.</text>
</comment>
<keyword evidence="3" id="KW-0479">Metal-binding</keyword>
<dbReference type="Proteomes" id="UP000243052">
    <property type="component" value="Chromosome viii"/>
</dbReference>
<dbReference type="GO" id="GO:0019363">
    <property type="term" value="P:pyridine nucleotide biosynthetic process"/>
    <property type="evidence" value="ECO:0007669"/>
    <property type="project" value="UniProtKB-KW"/>
</dbReference>
<dbReference type="Pfam" id="PF00857">
    <property type="entry name" value="Isochorismatase"/>
    <property type="match status" value="1"/>
</dbReference>
<evidence type="ECO:0000256" key="3">
    <source>
        <dbReference type="ARBA" id="ARBA00022723"/>
    </source>
</evidence>
<keyword evidence="10" id="KW-1185">Reference proteome</keyword>
<organism evidence="9 10">
    <name type="scientific">Eremothecium sinecaudum</name>
    <dbReference type="NCBI Taxonomy" id="45286"/>
    <lineage>
        <taxon>Eukaryota</taxon>
        <taxon>Fungi</taxon>
        <taxon>Dikarya</taxon>
        <taxon>Ascomycota</taxon>
        <taxon>Saccharomycotina</taxon>
        <taxon>Saccharomycetes</taxon>
        <taxon>Saccharomycetales</taxon>
        <taxon>Saccharomycetaceae</taxon>
        <taxon>Eremothecium</taxon>
    </lineage>
</organism>
<feature type="domain" description="Isochorismatase-like" evidence="8">
    <location>
        <begin position="5"/>
        <end position="199"/>
    </location>
</feature>
<evidence type="ECO:0000259" key="8">
    <source>
        <dbReference type="Pfam" id="PF00857"/>
    </source>
</evidence>
<evidence type="ECO:0000256" key="2">
    <source>
        <dbReference type="ARBA" id="ARBA00022642"/>
    </source>
</evidence>
<evidence type="ECO:0000313" key="10">
    <source>
        <dbReference type="Proteomes" id="UP000243052"/>
    </source>
</evidence>
<dbReference type="EMBL" id="CP014248">
    <property type="protein sequence ID" value="AMD22704.1"/>
    <property type="molecule type" value="Genomic_DNA"/>
</dbReference>
<dbReference type="GO" id="GO:0046872">
    <property type="term" value="F:metal ion binding"/>
    <property type="evidence" value="ECO:0007669"/>
    <property type="project" value="UniProtKB-KW"/>
</dbReference>